<accession>A0ABR1Z8W7</accession>
<evidence type="ECO:0000313" key="1">
    <source>
        <dbReference type="EMBL" id="KAK8476449.1"/>
    </source>
</evidence>
<sequence>MNSSPKKVVYGSRFEVLSTEEESNAHETMSNITRIREMIINAGPTSSVKGKCLGAVGVGSSKGTAPAGVPRVRSVLDSLDAIKEVPHDVNVLHQNITCRRNKENTIVSNPSKSVMIASKGTVVQVDSSLSKTIHVVVRVVKDDQGGVLRDLNKKDPRKGSDKPVLADWIPLSLAKVNLEGTSNSIDVMKQHEDMPVNVSDVK</sequence>
<evidence type="ECO:0000313" key="2">
    <source>
        <dbReference type="Proteomes" id="UP001396334"/>
    </source>
</evidence>
<reference evidence="1 2" key="1">
    <citation type="journal article" date="2024" name="G3 (Bethesda)">
        <title>Genome assembly of Hibiscus sabdariffa L. provides insights into metabolisms of medicinal natural products.</title>
        <authorList>
            <person name="Kim T."/>
        </authorList>
    </citation>
    <scope>NUCLEOTIDE SEQUENCE [LARGE SCALE GENOMIC DNA]</scope>
    <source>
        <strain evidence="1">TK-2024</strain>
        <tissue evidence="1">Old leaves</tissue>
    </source>
</reference>
<keyword evidence="2" id="KW-1185">Reference proteome</keyword>
<proteinExistence type="predicted"/>
<organism evidence="1 2">
    <name type="scientific">Hibiscus sabdariffa</name>
    <name type="common">roselle</name>
    <dbReference type="NCBI Taxonomy" id="183260"/>
    <lineage>
        <taxon>Eukaryota</taxon>
        <taxon>Viridiplantae</taxon>
        <taxon>Streptophyta</taxon>
        <taxon>Embryophyta</taxon>
        <taxon>Tracheophyta</taxon>
        <taxon>Spermatophyta</taxon>
        <taxon>Magnoliopsida</taxon>
        <taxon>eudicotyledons</taxon>
        <taxon>Gunneridae</taxon>
        <taxon>Pentapetalae</taxon>
        <taxon>rosids</taxon>
        <taxon>malvids</taxon>
        <taxon>Malvales</taxon>
        <taxon>Malvaceae</taxon>
        <taxon>Malvoideae</taxon>
        <taxon>Hibiscus</taxon>
    </lineage>
</organism>
<dbReference type="Proteomes" id="UP001396334">
    <property type="component" value="Unassembled WGS sequence"/>
</dbReference>
<dbReference type="EMBL" id="JBBPBN010002233">
    <property type="protein sequence ID" value="KAK8476449.1"/>
    <property type="molecule type" value="Genomic_DNA"/>
</dbReference>
<gene>
    <name evidence="1" type="ORF">V6N11_013968</name>
</gene>
<protein>
    <submittedName>
        <fullName evidence="1">Uncharacterized protein</fullName>
    </submittedName>
</protein>
<comment type="caution">
    <text evidence="1">The sequence shown here is derived from an EMBL/GenBank/DDBJ whole genome shotgun (WGS) entry which is preliminary data.</text>
</comment>
<name>A0ABR1Z8W7_9ROSI</name>